<sequence>MRTLSYSPSASSLTDMPVAPYPVGSTNATLAPSSSSSDLRPELISGFGRDTFSTQMSSMNSSSASVGSIFSQSGHIPQSSGQQSGQGSTFSNASSSSIGRGAFHIYAFKWHLSKEKRRPGASLNRNAVKGRSSSSIAHLIEA</sequence>
<feature type="compositionally biased region" description="Low complexity" evidence="1">
    <location>
        <begin position="53"/>
        <end position="88"/>
    </location>
</feature>
<accession>A0ABD1P3V0</accession>
<keyword evidence="3" id="KW-1185">Reference proteome</keyword>
<organism evidence="2 3">
    <name type="scientific">Forsythia ovata</name>
    <dbReference type="NCBI Taxonomy" id="205694"/>
    <lineage>
        <taxon>Eukaryota</taxon>
        <taxon>Viridiplantae</taxon>
        <taxon>Streptophyta</taxon>
        <taxon>Embryophyta</taxon>
        <taxon>Tracheophyta</taxon>
        <taxon>Spermatophyta</taxon>
        <taxon>Magnoliopsida</taxon>
        <taxon>eudicotyledons</taxon>
        <taxon>Gunneridae</taxon>
        <taxon>Pentapetalae</taxon>
        <taxon>asterids</taxon>
        <taxon>lamiids</taxon>
        <taxon>Lamiales</taxon>
        <taxon>Oleaceae</taxon>
        <taxon>Forsythieae</taxon>
        <taxon>Forsythia</taxon>
    </lineage>
</organism>
<protein>
    <submittedName>
        <fullName evidence="2">CCCH-type Zn-finger protein</fullName>
    </submittedName>
</protein>
<feature type="compositionally biased region" description="Polar residues" evidence="1">
    <location>
        <begin position="1"/>
        <end position="14"/>
    </location>
</feature>
<evidence type="ECO:0000313" key="3">
    <source>
        <dbReference type="Proteomes" id="UP001604277"/>
    </source>
</evidence>
<comment type="caution">
    <text evidence="2">The sequence shown here is derived from an EMBL/GenBank/DDBJ whole genome shotgun (WGS) entry which is preliminary data.</text>
</comment>
<feature type="region of interest" description="Disordered" evidence="1">
    <location>
        <begin position="1"/>
        <end position="97"/>
    </location>
</feature>
<dbReference type="EMBL" id="JBFOLJ010000028">
    <property type="protein sequence ID" value="KAL2458547.1"/>
    <property type="molecule type" value="Genomic_DNA"/>
</dbReference>
<dbReference type="Proteomes" id="UP001604277">
    <property type="component" value="Unassembled WGS sequence"/>
</dbReference>
<proteinExistence type="predicted"/>
<feature type="region of interest" description="Disordered" evidence="1">
    <location>
        <begin position="116"/>
        <end position="142"/>
    </location>
</feature>
<name>A0ABD1P3V0_9LAMI</name>
<evidence type="ECO:0000313" key="2">
    <source>
        <dbReference type="EMBL" id="KAL2458547.1"/>
    </source>
</evidence>
<gene>
    <name evidence="2" type="ORF">Fot_55577</name>
</gene>
<dbReference type="AlphaFoldDB" id="A0ABD1P3V0"/>
<reference evidence="3" key="1">
    <citation type="submission" date="2024-07" db="EMBL/GenBank/DDBJ databases">
        <title>Two chromosome-level genome assemblies of Korean endemic species Abeliophyllum distichum and Forsythia ovata (Oleaceae).</title>
        <authorList>
            <person name="Jang H."/>
        </authorList>
    </citation>
    <scope>NUCLEOTIDE SEQUENCE [LARGE SCALE GENOMIC DNA]</scope>
</reference>
<evidence type="ECO:0000256" key="1">
    <source>
        <dbReference type="SAM" id="MobiDB-lite"/>
    </source>
</evidence>
<feature type="compositionally biased region" description="Polar residues" evidence="1">
    <location>
        <begin position="24"/>
        <end position="38"/>
    </location>
</feature>